<organism evidence="1 2">
    <name type="scientific">Hirundo rustica rustica</name>
    <dbReference type="NCBI Taxonomy" id="333673"/>
    <lineage>
        <taxon>Eukaryota</taxon>
        <taxon>Metazoa</taxon>
        <taxon>Chordata</taxon>
        <taxon>Craniata</taxon>
        <taxon>Vertebrata</taxon>
        <taxon>Euteleostomi</taxon>
        <taxon>Archelosauria</taxon>
        <taxon>Archosauria</taxon>
        <taxon>Dinosauria</taxon>
        <taxon>Saurischia</taxon>
        <taxon>Theropoda</taxon>
        <taxon>Coelurosauria</taxon>
        <taxon>Aves</taxon>
        <taxon>Neognathae</taxon>
        <taxon>Neoaves</taxon>
        <taxon>Telluraves</taxon>
        <taxon>Australaves</taxon>
        <taxon>Passeriformes</taxon>
        <taxon>Sylvioidea</taxon>
        <taxon>Hirundinidae</taxon>
        <taxon>Hirundo</taxon>
    </lineage>
</organism>
<name>A0A3M0JJJ5_HIRRU</name>
<evidence type="ECO:0000313" key="2">
    <source>
        <dbReference type="Proteomes" id="UP000269221"/>
    </source>
</evidence>
<proteinExistence type="predicted"/>
<dbReference type="AlphaFoldDB" id="A0A3M0JJJ5"/>
<accession>A0A3M0JJJ5</accession>
<protein>
    <submittedName>
        <fullName evidence="1">Uncharacterized protein</fullName>
    </submittedName>
</protein>
<dbReference type="EMBL" id="QRBI01000142">
    <property type="protein sequence ID" value="RMC00855.1"/>
    <property type="molecule type" value="Genomic_DNA"/>
</dbReference>
<reference evidence="1 2" key="1">
    <citation type="submission" date="2018-07" db="EMBL/GenBank/DDBJ databases">
        <title>A high quality draft genome assembly of the barn swallow (H. rustica rustica).</title>
        <authorList>
            <person name="Formenti G."/>
            <person name="Chiara M."/>
            <person name="Poveda L."/>
            <person name="Francoijs K.-J."/>
            <person name="Bonisoli-Alquati A."/>
            <person name="Canova L."/>
            <person name="Gianfranceschi L."/>
            <person name="Horner D.S."/>
            <person name="Saino N."/>
        </authorList>
    </citation>
    <scope>NUCLEOTIDE SEQUENCE [LARGE SCALE GENOMIC DNA]</scope>
    <source>
        <strain evidence="1">Chelidonia</strain>
        <tissue evidence="1">Blood</tissue>
    </source>
</reference>
<evidence type="ECO:0000313" key="1">
    <source>
        <dbReference type="EMBL" id="RMC00855.1"/>
    </source>
</evidence>
<comment type="caution">
    <text evidence="1">The sequence shown here is derived from an EMBL/GenBank/DDBJ whole genome shotgun (WGS) entry which is preliminary data.</text>
</comment>
<sequence length="460" mass="46495">MVVDTVVDSTVDVARAVAVEVVSRRVLLVGVAVVRAVEVISRVEVRGRAAVVAEVGLVPGAEDTVCARTLGVADGSPVPAVVTSSGMEVSVELDCIVVVAEVFSLEVCSGVEKPVEVVSNGDVSALVEAVVLGGDVDCVVEVENSIVMEVDTVLGSAVEADVEAAVDVVSNEVAMVGVVVRAAEVVPSGLMVVDTVVDSTVDVARAVAVEVVSRRVLLVGVAVVRAVEVISRVEVRGRAAVVAEVGLVPGAEDTVCARTLGVADGSPVPAVVTSSGMEVSVELDCIVVVAEVFGLEVCSGVEKPVEVVSNGDVSALVEAVVLGGDVDCVVEVENSIVMEVDTVLGSAVEADVEAAVDVVSNEVAMVGVVVRAGEVASGVELLGRAEVVAGVGLVPGAVDDVCARTAEVALVPVPSVVTWSGEDVSGRLDWLGVVAEAFRLELSTVLESIVVVFPSGDVSV</sequence>
<gene>
    <name evidence="1" type="ORF">DUI87_22540</name>
</gene>
<dbReference type="Proteomes" id="UP000269221">
    <property type="component" value="Unassembled WGS sequence"/>
</dbReference>
<keyword evidence="2" id="KW-1185">Reference proteome</keyword>